<dbReference type="GO" id="GO:0030122">
    <property type="term" value="C:AP-2 adaptor complex"/>
    <property type="evidence" value="ECO:0007669"/>
    <property type="project" value="InterPro"/>
</dbReference>
<dbReference type="Pfam" id="PF02883">
    <property type="entry name" value="Alpha_adaptinC2"/>
    <property type="match status" value="1"/>
</dbReference>
<keyword evidence="13" id="KW-1185">Reference proteome</keyword>
<evidence type="ECO:0000256" key="10">
    <source>
        <dbReference type="SAM" id="MobiDB-lite"/>
    </source>
</evidence>
<keyword evidence="7 8" id="KW-0168">Coated pit</keyword>
<evidence type="ECO:0000259" key="11">
    <source>
        <dbReference type="SMART" id="SM00809"/>
    </source>
</evidence>
<dbReference type="SUPFAM" id="SSF48371">
    <property type="entry name" value="ARM repeat"/>
    <property type="match status" value="1"/>
</dbReference>
<proteinExistence type="inferred from homology"/>
<dbReference type="InterPro" id="IPR050840">
    <property type="entry name" value="Adaptor_Complx_Large_Subunit"/>
</dbReference>
<comment type="similarity">
    <text evidence="2 8">Belongs to the adaptor complexes large subunit family.</text>
</comment>
<comment type="function">
    <text evidence="8">Component of the adaptor protein complex 2 (AP-2). Adaptor protein complexes function in protein transport via transport vesicles in different membrane traffic pathways. Adaptor protein complexes are vesicle coat components and appear to be involved in cargo selection and vesicle formation. AP-2 is involved in clathrin-dependent endocytosis in which cargo proteins are incorporated into vesicles surrounded by clathrin (clathrin-coated vesicles, CCVs) which are destined for fusion with the early endosome. The clathrin lattice serves as a mechanical scaffold but is itself unable to bind directly to membrane components. Clathrin-associated adaptor protein (AP) complexes which can bind directly to both the clathrin lattice and to the lipid and protein components of membranes are considered to be the major clathrin adaptors contributing the CCV formation. AP-2 also serves as a cargo receptor to selectively sort the membrane proteins involved in receptor-mediated endocytosis. AP-2 seems to play a role in the recycling of synaptic vesicle membranes from the presynaptic surface. AP-2 recognizes Y-X-X-[FILMV] (Y-X-X-Phi) and [ED]-X-X-X-L-[LI] endocytosis signal motifs within the cytosolic tails of transmembrane cargo molecules. AP-2 may also play a role in maintaining normal post-endocytic trafficking through the ARF6-regulated, non-clathrin pathway. The AP-2 alpha subunit binds polyphosphoinositide-containing lipids, positioning AP-2 on the membrane. The AP-2 alpha subunit acts via its C-terminal appendage domain as a scaffolding platform for endocytic accessory proteins. The AP-2 alpha and AP-2 sigma subunits are thought to contribute to the recognition of the [ED]-X-X-X-L-[LI] motif.</text>
</comment>
<keyword evidence="6 8" id="KW-0472">Membrane</keyword>
<dbReference type="GeneTree" id="ENSGT00950000182838"/>
<dbReference type="PANTHER" id="PTHR22780">
    <property type="entry name" value="ADAPTIN, ALPHA/GAMMA/EPSILON"/>
    <property type="match status" value="1"/>
</dbReference>
<feature type="binding site" evidence="9">
    <location>
        <position position="64"/>
    </location>
    <ligand>
        <name>a 1,2-diacyl-sn-glycero-3-phospho-(1D-myo-inositol-3,4,5-trisphosphate)</name>
        <dbReference type="ChEBI" id="CHEBI:57836"/>
    </ligand>
</feature>
<keyword evidence="5 8" id="KW-0653">Protein transport</keyword>
<dbReference type="SMART" id="SM00809">
    <property type="entry name" value="Alpha_adaptinC2"/>
    <property type="match status" value="1"/>
</dbReference>
<dbReference type="Pfam" id="PF02296">
    <property type="entry name" value="Alpha_adaptin_C"/>
    <property type="match status" value="1"/>
</dbReference>
<name>A0A8C5F4W5_GADMO</name>
<dbReference type="InterPro" id="IPR008152">
    <property type="entry name" value="Clathrin_a/b/g-adaptin_app_Ig"/>
</dbReference>
<keyword evidence="3 8" id="KW-0813">Transport</keyword>
<dbReference type="GO" id="GO:0006886">
    <property type="term" value="P:intracellular protein transport"/>
    <property type="evidence" value="ECO:0007669"/>
    <property type="project" value="UniProtKB-UniRule"/>
</dbReference>
<evidence type="ECO:0000256" key="8">
    <source>
        <dbReference type="PIRNR" id="PIRNR037091"/>
    </source>
</evidence>
<feature type="compositionally biased region" description="Basic residues" evidence="10">
    <location>
        <begin position="10"/>
        <end position="19"/>
    </location>
</feature>
<dbReference type="InterPro" id="IPR002553">
    <property type="entry name" value="Clathrin/coatomer_adapt-like_N"/>
</dbReference>
<dbReference type="SUPFAM" id="SSF49348">
    <property type="entry name" value="Clathrin adaptor appendage domain"/>
    <property type="match status" value="1"/>
</dbReference>
<dbReference type="InterPro" id="IPR017104">
    <property type="entry name" value="AP2_complex_asu"/>
</dbReference>
<feature type="region of interest" description="Disordered" evidence="10">
    <location>
        <begin position="644"/>
        <end position="680"/>
    </location>
</feature>
<dbReference type="Gene3D" id="2.60.40.1230">
    <property type="match status" value="1"/>
</dbReference>
<dbReference type="AlphaFoldDB" id="A0A8C5F4W5"/>
<reference evidence="12" key="2">
    <citation type="submission" date="2025-09" db="UniProtKB">
        <authorList>
            <consortium name="Ensembl"/>
        </authorList>
    </citation>
    <scope>IDENTIFICATION</scope>
</reference>
<evidence type="ECO:0000256" key="3">
    <source>
        <dbReference type="ARBA" id="ARBA00022448"/>
    </source>
</evidence>
<dbReference type="InterPro" id="IPR016024">
    <property type="entry name" value="ARM-type_fold"/>
</dbReference>
<dbReference type="Gene3D" id="3.30.310.10">
    <property type="entry name" value="TATA-Binding Protein"/>
    <property type="match status" value="1"/>
</dbReference>
<dbReference type="GO" id="GO:0072583">
    <property type="term" value="P:clathrin-dependent endocytosis"/>
    <property type="evidence" value="ECO:0007669"/>
    <property type="project" value="InterPro"/>
</dbReference>
<feature type="region of interest" description="Disordered" evidence="10">
    <location>
        <begin position="1"/>
        <end position="27"/>
    </location>
</feature>
<dbReference type="InterPro" id="IPR003164">
    <property type="entry name" value="Clathrin_a-adaptin_app_sub_C"/>
</dbReference>
<dbReference type="InterPro" id="IPR009028">
    <property type="entry name" value="Coatomer/calthrin_app_sub_C"/>
</dbReference>
<dbReference type="Ensembl" id="ENSGMOT00000004973.2">
    <property type="protein sequence ID" value="ENSGMOP00000004832.2"/>
    <property type="gene ID" value="ENSGMOG00000004536.2"/>
</dbReference>
<feature type="binding site" evidence="9">
    <location>
        <begin position="32"/>
        <end position="33"/>
    </location>
    <ligand>
        <name>a 1,2-diacyl-sn-glycero-3-phospho-(1D-myo-inositol-3,4,5-trisphosphate)</name>
        <dbReference type="ChEBI" id="CHEBI:57836"/>
    </ligand>
</feature>
<sequence>LFSGAARRVGASRRKRRNPAKMPAVSKGDGMRGLAVFISDIRNCKSKEAEIKRINKELANIRSKFKGDKALDGYSKKKYVCKLLFIFLLGHDIDFGHMEAVNLLSSNKYTEKQIGYLFISVLVNSNSELIRLINNAIKNDLSSRNPTFMCLALHCIANVGSREMAEAFAGEIPRILVAGDTMDSVKQSAALCLLRLYKASPDLVLMGEWTSRVVHLLNDQHMGVVTAAISLITCLSQKNPDEFKTCVSLAVSRLSRIVSSASTDLQDYTYYFVPAPWLSCKLLRLLQCYPPPEDGAVKGRLVECLETILNKAQEPPKSKKVQHSNAKNAILFEAISLIIHYDSEPNLLVRACNQLGQFLQHRETNLRYLALESMCTLASSEFSHEAVKTHIETVINALKTERDVSVRQRAADLLYAMCDRSNAKQIVAEMLSYLETADYSIREEMVLKVAILAEKYAVDYSWYVDTILNLIRIAGDYVSEEVWYRVIQIVINRDDVQGYAAKTVFEALQAPACHENMVKVGGYILGEFGNLIAGDPRSSPLVQFNLLHSKFHLCSVPTRALLLSAYIKFINLFPETKATIQEVLRSDSQIRNSDVELQQRAVEYLKLSSIASTDVLATVLEEMPPFPERESSILAKLKKKKGPGVVPVSELEDGKREGGELNGGGDRGPDSSTPSPSADLLGLRSAAPVSAAAPSAGSLLVDVFSESGAGGPAAAVNDDGFLRFVCKNNGVLFENQLLQIGIKSEYRQNLGRMYLFYGNKTSVQFASFSTTVSYPGELQSHILTPLPPVEPLVEGGAQVQQVLNIECITDFSEAPQLNIKFRYGGALQNITLKLPVTINKFFQPTEMAATDFFQRWKQLSQPQQEAQKIFKANHGMDTEVLKAKLLGLGTALLENVDPNPENYVCAGVVQTKSQQVGVLLRLEPNAQAQMYRLTLRSSKDTVSKRLCDLLAEQF</sequence>
<evidence type="ECO:0000256" key="4">
    <source>
        <dbReference type="ARBA" id="ARBA00022583"/>
    </source>
</evidence>
<dbReference type="InterPro" id="IPR013041">
    <property type="entry name" value="Clathrin_app_Ig-like_sf"/>
</dbReference>
<evidence type="ECO:0000313" key="13">
    <source>
        <dbReference type="Proteomes" id="UP000694546"/>
    </source>
</evidence>
<accession>A0A8C5F4W5</accession>
<evidence type="ECO:0000256" key="7">
    <source>
        <dbReference type="ARBA" id="ARBA00023176"/>
    </source>
</evidence>
<organism evidence="12 13">
    <name type="scientific">Gadus morhua</name>
    <name type="common">Atlantic cod</name>
    <dbReference type="NCBI Taxonomy" id="8049"/>
    <lineage>
        <taxon>Eukaryota</taxon>
        <taxon>Metazoa</taxon>
        <taxon>Chordata</taxon>
        <taxon>Craniata</taxon>
        <taxon>Vertebrata</taxon>
        <taxon>Euteleostomi</taxon>
        <taxon>Actinopterygii</taxon>
        <taxon>Neopterygii</taxon>
        <taxon>Teleostei</taxon>
        <taxon>Neoteleostei</taxon>
        <taxon>Acanthomorphata</taxon>
        <taxon>Zeiogadaria</taxon>
        <taxon>Gadariae</taxon>
        <taxon>Gadiformes</taxon>
        <taxon>Gadoidei</taxon>
        <taxon>Gadidae</taxon>
        <taxon>Gadus</taxon>
    </lineage>
</organism>
<reference evidence="12" key="1">
    <citation type="submission" date="2025-08" db="UniProtKB">
        <authorList>
            <consortium name="Ensembl"/>
        </authorList>
    </citation>
    <scope>IDENTIFICATION</scope>
</reference>
<keyword evidence="4 8" id="KW-0254">Endocytosis</keyword>
<feature type="binding site" evidence="9">
    <location>
        <begin position="78"/>
        <end position="82"/>
    </location>
    <ligand>
        <name>a 1,2-diacyl-sn-glycero-3-phospho-(1D-myo-inositol-3,4,5-trisphosphate)</name>
        <dbReference type="ChEBI" id="CHEBI:57836"/>
    </ligand>
</feature>
<dbReference type="InterPro" id="IPR011989">
    <property type="entry name" value="ARM-like"/>
</dbReference>
<dbReference type="SUPFAM" id="SSF55711">
    <property type="entry name" value="Subdomain of clathrin and coatomer appendage domain"/>
    <property type="match status" value="1"/>
</dbReference>
<feature type="binding site" evidence="9">
    <location>
        <position position="74"/>
    </location>
    <ligand>
        <name>a 1,2-diacyl-sn-glycero-3-phospho-(1D-myo-inositol-3,4,5-trisphosphate)</name>
        <dbReference type="ChEBI" id="CHEBI:57836"/>
    </ligand>
</feature>
<feature type="domain" description="Clathrin adaptor alpha/beta/gamma-adaptin appendage Ig-like subdomain" evidence="11">
    <location>
        <begin position="722"/>
        <end position="835"/>
    </location>
</feature>
<evidence type="ECO:0000313" key="12">
    <source>
        <dbReference type="Ensembl" id="ENSGMOP00000004832.2"/>
    </source>
</evidence>
<comment type="subcellular location">
    <subcellularLocation>
        <location evidence="1">Membrane</location>
        <location evidence="1">Coated pit</location>
        <topology evidence="1">Peripheral membrane protein</topology>
        <orientation evidence="1">Cytoplasmic side</orientation>
    </subcellularLocation>
</comment>
<evidence type="ECO:0000256" key="2">
    <source>
        <dbReference type="ARBA" id="ARBA00006613"/>
    </source>
</evidence>
<comment type="subunit">
    <text evidence="8">Adaptor protein complex 2 (AP-2) is a heterotetramer composed of two large adaptins (alpha-type subunit AP2A1 or AP2A2 and beta-type subunit AP2B1), a medium adaptin (mu-type subunit AP2M1) and a small adaptin (sigma-type subunit AP2S1).</text>
</comment>
<evidence type="ECO:0000256" key="1">
    <source>
        <dbReference type="ARBA" id="ARBA00004277"/>
    </source>
</evidence>
<evidence type="ECO:0000256" key="9">
    <source>
        <dbReference type="PIRSR" id="PIRSR037091-1"/>
    </source>
</evidence>
<dbReference type="Pfam" id="PF01602">
    <property type="entry name" value="Adaptin_N"/>
    <property type="match status" value="1"/>
</dbReference>
<dbReference type="InterPro" id="IPR012295">
    <property type="entry name" value="TBP_dom_sf"/>
</dbReference>
<dbReference type="Proteomes" id="UP000694546">
    <property type="component" value="Chromosome 2"/>
</dbReference>
<dbReference type="PIRSF" id="PIRSF037091">
    <property type="entry name" value="AP2_complex_alpha"/>
    <property type="match status" value="1"/>
</dbReference>
<protein>
    <recommendedName>
        <fullName evidence="8">AP-2 complex subunit alpha</fullName>
    </recommendedName>
</protein>
<evidence type="ECO:0000256" key="5">
    <source>
        <dbReference type="ARBA" id="ARBA00022927"/>
    </source>
</evidence>
<dbReference type="GO" id="GO:0035615">
    <property type="term" value="F:clathrin adaptor activity"/>
    <property type="evidence" value="ECO:0007669"/>
    <property type="project" value="InterPro"/>
</dbReference>
<dbReference type="Gene3D" id="1.25.10.10">
    <property type="entry name" value="Leucine-rich Repeat Variant"/>
    <property type="match status" value="1"/>
</dbReference>
<evidence type="ECO:0000256" key="6">
    <source>
        <dbReference type="ARBA" id="ARBA00023136"/>
    </source>
</evidence>